<feature type="transmembrane region" description="Helical" evidence="1">
    <location>
        <begin position="51"/>
        <end position="69"/>
    </location>
</feature>
<evidence type="ECO:0000256" key="1">
    <source>
        <dbReference type="SAM" id="Phobius"/>
    </source>
</evidence>
<dbReference type="Proteomes" id="UP001228376">
    <property type="component" value="Unassembled WGS sequence"/>
</dbReference>
<organism evidence="2 3">
    <name type="scientific">Tigheibacillus jepli</name>
    <dbReference type="NCBI Taxonomy" id="3035914"/>
    <lineage>
        <taxon>Bacteria</taxon>
        <taxon>Bacillati</taxon>
        <taxon>Bacillota</taxon>
        <taxon>Bacilli</taxon>
        <taxon>Bacillales</taxon>
        <taxon>Bacillaceae</taxon>
        <taxon>Tigheibacillus</taxon>
    </lineage>
</organism>
<keyword evidence="3" id="KW-1185">Reference proteome</keyword>
<name>A0ABU5CKY9_9BACI</name>
<evidence type="ECO:0000313" key="3">
    <source>
        <dbReference type="Proteomes" id="UP001228376"/>
    </source>
</evidence>
<comment type="caution">
    <text evidence="2">The sequence shown here is derived from an EMBL/GenBank/DDBJ whole genome shotgun (WGS) entry which is preliminary data.</text>
</comment>
<keyword evidence="1" id="KW-0472">Membrane</keyword>
<keyword evidence="1" id="KW-0812">Transmembrane</keyword>
<keyword evidence="1" id="KW-1133">Transmembrane helix</keyword>
<accession>A0ABU5CKY9</accession>
<sequence>MTVDTRDILMGFLLGLVLSGFISDLFAWFLLGLSTEMAYQLPFSLGFCRVWALRRLICYLFTGFLPGLGTEYAQ</sequence>
<feature type="transmembrane region" description="Helical" evidence="1">
    <location>
        <begin position="12"/>
        <end position="31"/>
    </location>
</feature>
<gene>
    <name evidence="2" type="ORF">P5G51_018275</name>
</gene>
<proteinExistence type="predicted"/>
<evidence type="ECO:0000313" key="2">
    <source>
        <dbReference type="EMBL" id="MDY0407027.1"/>
    </source>
</evidence>
<protein>
    <submittedName>
        <fullName evidence="2">Uncharacterized protein</fullName>
    </submittedName>
</protein>
<dbReference type="RefSeq" id="WP_306065726.1">
    <property type="nucleotide sequence ID" value="NZ_JAROCA020000003.1"/>
</dbReference>
<dbReference type="EMBL" id="JAROCA020000003">
    <property type="protein sequence ID" value="MDY0407027.1"/>
    <property type="molecule type" value="Genomic_DNA"/>
</dbReference>
<reference evidence="2 3" key="1">
    <citation type="submission" date="2023-10" db="EMBL/GenBank/DDBJ databases">
        <title>179-bfca-hs.</title>
        <authorList>
            <person name="Miliotis G."/>
            <person name="Sengupta P."/>
            <person name="Hameed A."/>
            <person name="Chuvochina M."/>
            <person name="Mcdonagh F."/>
            <person name="Simpson A.C."/>
            <person name="Singh N.K."/>
            <person name="Rekha P.D."/>
            <person name="Raman K."/>
            <person name="Hugenholtz P."/>
            <person name="Venkateswaran K."/>
        </authorList>
    </citation>
    <scope>NUCLEOTIDE SEQUENCE [LARGE SCALE GENOMIC DNA]</scope>
    <source>
        <strain evidence="2 3">179-BFC-A-HS</strain>
    </source>
</reference>